<dbReference type="SUPFAM" id="SSF140459">
    <property type="entry name" value="PE/PPE dimer-like"/>
    <property type="match status" value="1"/>
</dbReference>
<dbReference type="AlphaFoldDB" id="A0A1H9XPH4"/>
<feature type="compositionally biased region" description="Gly residues" evidence="2">
    <location>
        <begin position="360"/>
        <end position="370"/>
    </location>
</feature>
<feature type="coiled-coil region" evidence="1">
    <location>
        <begin position="37"/>
        <end position="64"/>
    </location>
</feature>
<gene>
    <name evidence="3" type="ORF">SAMN05216195_11673</name>
</gene>
<sequence length="439" mass="43635">MTRPAPSCFTEDNTRAEGLSGAEIYSQMTGGPGTVSADAAARAAKNLERSYAGIEARLKRVGETLGEAWTGASASAAQSAANPINQAMVQMQDALRQADHSISNQVYQFTLNKNQLKDMPASKPDTNFWDDATPWDTDTEDKVNSYNAEEKHNREVYKEFQSASNTNRGELPKEFPGVMTDSLVVEIAETGGHNGEEKTSNNTTNTRTSSTSTSSSTSTPQSTVGTPWTVPTTNGDQTTTSSSDTTNTSNTNNTGKPGVDNLTGKPPVGSVIDRPGNTGLPPIGVPVRPNTGGPNGPGGPGGPGGSGRGGPGGPGAGGAGGKFGGGAGGGAGGAGGKFGGGGLGGSSAAAGGTAAQQPGGKAGVFGGMGETGQNAARGGAAGAAGRGGAAGMGGMGGQGQKGQGEDDLEHKSADYLITEENTNEIIGDMPMVAPPTIGG</sequence>
<feature type="compositionally biased region" description="Low complexity" evidence="2">
    <location>
        <begin position="232"/>
        <end position="255"/>
    </location>
</feature>
<dbReference type="Gene3D" id="1.20.1260.20">
    <property type="entry name" value="PPE superfamily"/>
    <property type="match status" value="1"/>
</dbReference>
<name>A0A1H9XPH4_9PSEU</name>
<organism evidence="3 4">
    <name type="scientific">Lentzea flaviverrucosa</name>
    <dbReference type="NCBI Taxonomy" id="200379"/>
    <lineage>
        <taxon>Bacteria</taxon>
        <taxon>Bacillati</taxon>
        <taxon>Actinomycetota</taxon>
        <taxon>Actinomycetes</taxon>
        <taxon>Pseudonocardiales</taxon>
        <taxon>Pseudonocardiaceae</taxon>
        <taxon>Lentzea</taxon>
    </lineage>
</organism>
<feature type="region of interest" description="Disordered" evidence="2">
    <location>
        <begin position="190"/>
        <end position="321"/>
    </location>
</feature>
<keyword evidence="4" id="KW-1185">Reference proteome</keyword>
<evidence type="ECO:0000256" key="2">
    <source>
        <dbReference type="SAM" id="MobiDB-lite"/>
    </source>
</evidence>
<feature type="compositionally biased region" description="Gly residues" evidence="2">
    <location>
        <begin position="293"/>
        <end position="321"/>
    </location>
</feature>
<feature type="compositionally biased region" description="Low complexity" evidence="2">
    <location>
        <begin position="200"/>
        <end position="223"/>
    </location>
</feature>
<feature type="compositionally biased region" description="Gly residues" evidence="2">
    <location>
        <begin position="379"/>
        <end position="402"/>
    </location>
</feature>
<dbReference type="Proteomes" id="UP000199028">
    <property type="component" value="Unassembled WGS sequence"/>
</dbReference>
<reference evidence="4" key="1">
    <citation type="submission" date="2016-10" db="EMBL/GenBank/DDBJ databases">
        <authorList>
            <person name="Varghese N."/>
            <person name="Submissions S."/>
        </authorList>
    </citation>
    <scope>NUCLEOTIDE SEQUENCE [LARGE SCALE GENOMIC DNA]</scope>
    <source>
        <strain evidence="4">CGMCC 4.578</strain>
    </source>
</reference>
<proteinExistence type="predicted"/>
<accession>A0A1H9XPH4</accession>
<evidence type="ECO:0000313" key="4">
    <source>
        <dbReference type="Proteomes" id="UP000199028"/>
    </source>
</evidence>
<evidence type="ECO:0000256" key="1">
    <source>
        <dbReference type="SAM" id="Coils"/>
    </source>
</evidence>
<keyword evidence="1" id="KW-0175">Coiled coil</keyword>
<dbReference type="EMBL" id="FOFT01000016">
    <property type="protein sequence ID" value="SES48011.1"/>
    <property type="molecule type" value="Genomic_DNA"/>
</dbReference>
<feature type="region of interest" description="Disordered" evidence="2">
    <location>
        <begin position="345"/>
        <end position="439"/>
    </location>
</feature>
<dbReference type="InterPro" id="IPR038332">
    <property type="entry name" value="PPE_sf"/>
</dbReference>
<evidence type="ECO:0000313" key="3">
    <source>
        <dbReference type="EMBL" id="SES48011.1"/>
    </source>
</evidence>
<dbReference type="RefSeq" id="WP_170176572.1">
    <property type="nucleotide sequence ID" value="NZ_FOFT01000016.1"/>
</dbReference>
<protein>
    <submittedName>
        <fullName evidence="3">PPE family protein</fullName>
    </submittedName>
</protein>
<feature type="compositionally biased region" description="Low complexity" evidence="2">
    <location>
        <begin position="346"/>
        <end position="359"/>
    </location>
</feature>